<evidence type="ECO:0000313" key="1">
    <source>
        <dbReference type="EMBL" id="EMO38794.1"/>
    </source>
</evidence>
<dbReference type="EMBL" id="AHOP02000064">
    <property type="protein sequence ID" value="EMO38794.1"/>
    <property type="molecule type" value="Genomic_DNA"/>
</dbReference>
<evidence type="ECO:0000313" key="2">
    <source>
        <dbReference type="Proteomes" id="UP000012153"/>
    </source>
</evidence>
<dbReference type="Proteomes" id="UP000012153">
    <property type="component" value="Unassembled WGS sequence"/>
</dbReference>
<gene>
    <name evidence="1" type="ORF">LEP1GSC186_0063</name>
</gene>
<protein>
    <submittedName>
        <fullName evidence="1">Uncharacterized protein</fullName>
    </submittedName>
</protein>
<reference evidence="1 2" key="1">
    <citation type="submission" date="2013-01" db="EMBL/GenBank/DDBJ databases">
        <authorList>
            <person name="Harkins D.M."/>
            <person name="Durkin A.S."/>
            <person name="Brinkac L.M."/>
            <person name="Haft D.H."/>
            <person name="Selengut J.D."/>
            <person name="Sanka R."/>
            <person name="DePew J."/>
            <person name="Purushe J."/>
            <person name="Matthias M.A."/>
            <person name="Vinetz J.M."/>
            <person name="Sutton G.G."/>
            <person name="Nierman W.C."/>
            <person name="Fouts D.E."/>
        </authorList>
    </citation>
    <scope>NUCLEOTIDE SEQUENCE [LARGE SCALE GENOMIC DNA]</scope>
    <source>
        <strain evidence="1 2">ZUN142</strain>
    </source>
</reference>
<sequence>MFFIKVISNQILINDIAIYNSYLKCLFKDEYLIDDFTLLDKITSPRFQIQKG</sequence>
<proteinExistence type="predicted"/>
<organism evidence="1 2">
    <name type="scientific">Leptospira noguchii serovar Autumnalis str. ZUN142</name>
    <dbReference type="NCBI Taxonomy" id="1085540"/>
    <lineage>
        <taxon>Bacteria</taxon>
        <taxon>Pseudomonadati</taxon>
        <taxon>Spirochaetota</taxon>
        <taxon>Spirochaetia</taxon>
        <taxon>Leptospirales</taxon>
        <taxon>Leptospiraceae</taxon>
        <taxon>Leptospira</taxon>
    </lineage>
</organism>
<comment type="caution">
    <text evidence="1">The sequence shown here is derived from an EMBL/GenBank/DDBJ whole genome shotgun (WGS) entry which is preliminary data.</text>
</comment>
<accession>M6UCH6</accession>
<dbReference type="AlphaFoldDB" id="M6UCH6"/>
<name>M6UCH6_9LEPT</name>